<dbReference type="PANTHER" id="PTHR30572:SF15">
    <property type="entry name" value="ABC TRANSPORTER PERMEASE"/>
    <property type="match status" value="1"/>
</dbReference>
<dbReference type="EnsemblBacteria" id="ABF40620">
    <property type="protein sequence ID" value="ABF40620"/>
    <property type="gene ID" value="Acid345_1618"/>
</dbReference>
<dbReference type="RefSeq" id="WP_011522422.1">
    <property type="nucleotide sequence ID" value="NC_008009.1"/>
</dbReference>
<dbReference type="GO" id="GO:0022857">
    <property type="term" value="F:transmembrane transporter activity"/>
    <property type="evidence" value="ECO:0007669"/>
    <property type="project" value="TreeGrafter"/>
</dbReference>
<dbReference type="InterPro" id="IPR025857">
    <property type="entry name" value="MacB_PCD"/>
</dbReference>
<keyword evidence="2" id="KW-1003">Cell membrane</keyword>
<dbReference type="Pfam" id="PF12704">
    <property type="entry name" value="MacB_PCD"/>
    <property type="match status" value="1"/>
</dbReference>
<evidence type="ECO:0000256" key="5">
    <source>
        <dbReference type="ARBA" id="ARBA00023136"/>
    </source>
</evidence>
<evidence type="ECO:0000259" key="7">
    <source>
        <dbReference type="Pfam" id="PF02687"/>
    </source>
</evidence>
<evidence type="ECO:0000256" key="3">
    <source>
        <dbReference type="ARBA" id="ARBA00022692"/>
    </source>
</evidence>
<accession>Q1IR80</accession>
<dbReference type="EMBL" id="CP000360">
    <property type="protein sequence ID" value="ABF40620.1"/>
    <property type="molecule type" value="Genomic_DNA"/>
</dbReference>
<dbReference type="Pfam" id="PF02687">
    <property type="entry name" value="FtsX"/>
    <property type="match status" value="1"/>
</dbReference>
<feature type="domain" description="MacB-like periplasmic core" evidence="8">
    <location>
        <begin position="19"/>
        <end position="233"/>
    </location>
</feature>
<dbReference type="KEGG" id="aba:Acid345_1618"/>
<reference evidence="9 10" key="1">
    <citation type="journal article" date="2009" name="Appl. Environ. Microbiol.">
        <title>Three genomes from the phylum Acidobacteria provide insight into the lifestyles of these microorganisms in soils.</title>
        <authorList>
            <person name="Ward N.L."/>
            <person name="Challacombe J.F."/>
            <person name="Janssen P.H."/>
            <person name="Henrissat B."/>
            <person name="Coutinho P.M."/>
            <person name="Wu M."/>
            <person name="Xie G."/>
            <person name="Haft D.H."/>
            <person name="Sait M."/>
            <person name="Badger J."/>
            <person name="Barabote R.D."/>
            <person name="Bradley B."/>
            <person name="Brettin T.S."/>
            <person name="Brinkac L.M."/>
            <person name="Bruce D."/>
            <person name="Creasy T."/>
            <person name="Daugherty S.C."/>
            <person name="Davidsen T.M."/>
            <person name="DeBoy R.T."/>
            <person name="Detter J.C."/>
            <person name="Dodson R.J."/>
            <person name="Durkin A.S."/>
            <person name="Ganapathy A."/>
            <person name="Gwinn-Giglio M."/>
            <person name="Han C.S."/>
            <person name="Khouri H."/>
            <person name="Kiss H."/>
            <person name="Kothari S.P."/>
            <person name="Madupu R."/>
            <person name="Nelson K.E."/>
            <person name="Nelson W.C."/>
            <person name="Paulsen I."/>
            <person name="Penn K."/>
            <person name="Ren Q."/>
            <person name="Rosovitz M.J."/>
            <person name="Selengut J.D."/>
            <person name="Shrivastava S."/>
            <person name="Sullivan S.A."/>
            <person name="Tapia R."/>
            <person name="Thompson L.S."/>
            <person name="Watkins K.L."/>
            <person name="Yang Q."/>
            <person name="Yu C."/>
            <person name="Zafar N."/>
            <person name="Zhou L."/>
            <person name="Kuske C.R."/>
        </authorList>
    </citation>
    <scope>NUCLEOTIDE SEQUENCE [LARGE SCALE GENOMIC DNA]</scope>
    <source>
        <strain evidence="9 10">Ellin345</strain>
    </source>
</reference>
<dbReference type="PANTHER" id="PTHR30572">
    <property type="entry name" value="MEMBRANE COMPONENT OF TRANSPORTER-RELATED"/>
    <property type="match status" value="1"/>
</dbReference>
<dbReference type="InterPro" id="IPR050250">
    <property type="entry name" value="Macrolide_Exporter_MacB"/>
</dbReference>
<dbReference type="eggNOG" id="COG4591">
    <property type="taxonomic scope" value="Bacteria"/>
</dbReference>
<keyword evidence="3 6" id="KW-0812">Transmembrane</keyword>
<evidence type="ECO:0000256" key="1">
    <source>
        <dbReference type="ARBA" id="ARBA00004651"/>
    </source>
</evidence>
<feature type="transmembrane region" description="Helical" evidence="6">
    <location>
        <begin position="259"/>
        <end position="280"/>
    </location>
</feature>
<feature type="transmembrane region" description="Helical" evidence="6">
    <location>
        <begin position="351"/>
        <end position="376"/>
    </location>
</feature>
<dbReference type="InterPro" id="IPR003838">
    <property type="entry name" value="ABC3_permease_C"/>
</dbReference>
<evidence type="ECO:0000256" key="6">
    <source>
        <dbReference type="SAM" id="Phobius"/>
    </source>
</evidence>
<dbReference type="AlphaFoldDB" id="Q1IR80"/>
<dbReference type="OrthoDB" id="241967at2"/>
<evidence type="ECO:0000313" key="9">
    <source>
        <dbReference type="EMBL" id="ABF40620.1"/>
    </source>
</evidence>
<dbReference type="HOGENOM" id="CLU_000604_8_8_0"/>
<keyword evidence="10" id="KW-1185">Reference proteome</keyword>
<dbReference type="STRING" id="204669.Acid345_1618"/>
<keyword evidence="4 6" id="KW-1133">Transmembrane helix</keyword>
<evidence type="ECO:0000313" key="10">
    <source>
        <dbReference type="Proteomes" id="UP000002432"/>
    </source>
</evidence>
<feature type="transmembrane region" description="Helical" evidence="6">
    <location>
        <begin position="300"/>
        <end position="331"/>
    </location>
</feature>
<sequence length="394" mass="41696">MAIPISYNIRSLGVRWSSTLVAVIGIAGTVGVFVAMLALANGFKSTLVHSGLNDNAIVLRGGATSEMMSGMGLDQVKVIADMPGVARKNGRSSISPEVVVIAAFPLKSTGTDANVQVRGVSPQIFDVRPNVHIAQGRTFEPGRNELIVGRNVQKTYVAAAGVPFNLGQTVRFGGGEWTVVGVFDAGGSAFDSEIWCDSAILDQVYKRPQNSFQSLTVHLENEAAFQKFKDAVTTDPRLTMQVQREREYYEKQSRVMSTLITVLGGLVAVVMAVGAILGALNTMYSAVSERGREIATMRALGFGAGSVVLSFMIEAICIAIIGGVVGCLAVLPINGLTTGTMNFQTFSHLAFAFQVTPPLIIGGLIFSVFMGILGGVPPAVRAARARIAVALREL</sequence>
<proteinExistence type="predicted"/>
<evidence type="ECO:0000256" key="2">
    <source>
        <dbReference type="ARBA" id="ARBA00022475"/>
    </source>
</evidence>
<gene>
    <name evidence="9" type="ordered locus">Acid345_1618</name>
</gene>
<organism evidence="9 10">
    <name type="scientific">Koribacter versatilis (strain Ellin345)</name>
    <dbReference type="NCBI Taxonomy" id="204669"/>
    <lineage>
        <taxon>Bacteria</taxon>
        <taxon>Pseudomonadati</taxon>
        <taxon>Acidobacteriota</taxon>
        <taxon>Terriglobia</taxon>
        <taxon>Terriglobales</taxon>
        <taxon>Candidatus Korobacteraceae</taxon>
        <taxon>Candidatus Korobacter</taxon>
    </lineage>
</organism>
<evidence type="ECO:0000259" key="8">
    <source>
        <dbReference type="Pfam" id="PF12704"/>
    </source>
</evidence>
<name>Q1IR80_KORVE</name>
<feature type="domain" description="ABC3 transporter permease C-terminal" evidence="7">
    <location>
        <begin position="266"/>
        <end position="384"/>
    </location>
</feature>
<keyword evidence="5 6" id="KW-0472">Membrane</keyword>
<protein>
    <submittedName>
        <fullName evidence="9">ABC efflux pump, inner membrane subunit</fullName>
    </submittedName>
</protein>
<dbReference type="GO" id="GO:0005886">
    <property type="term" value="C:plasma membrane"/>
    <property type="evidence" value="ECO:0007669"/>
    <property type="project" value="UniProtKB-SubCell"/>
</dbReference>
<comment type="subcellular location">
    <subcellularLocation>
        <location evidence="1">Cell membrane</location>
        <topology evidence="1">Multi-pass membrane protein</topology>
    </subcellularLocation>
</comment>
<dbReference type="Proteomes" id="UP000002432">
    <property type="component" value="Chromosome"/>
</dbReference>
<feature type="transmembrane region" description="Helical" evidence="6">
    <location>
        <begin position="20"/>
        <end position="40"/>
    </location>
</feature>
<evidence type="ECO:0000256" key="4">
    <source>
        <dbReference type="ARBA" id="ARBA00022989"/>
    </source>
</evidence>